<dbReference type="GeneID" id="84590263"/>
<evidence type="ECO:0000313" key="1">
    <source>
        <dbReference type="RefSeq" id="XP_059605093.1"/>
    </source>
</evidence>
<reference evidence="1" key="1">
    <citation type="submission" date="2025-02" db="EMBL/GenBank/DDBJ databases">
        <authorList>
            <consortium name="NCBI Genome Project"/>
        </authorList>
    </citation>
    <scope>NUCLEOTIDE SEQUENCE</scope>
</reference>
<dbReference type="AlphaFoldDB" id="A0AAJ8BWR3"/>
<accession>A0AAJ8BWR3</accession>
<dbReference type="RefSeq" id="XP_059605093.1">
    <property type="nucleotide sequence ID" value="XM_059746155.1"/>
</dbReference>
<sequence>MPRIQAKGINERPHSRHTPAAINHRCIERREPYFSGLGLCSMGVAHATISEPVSVHCVNECSASIRFYVRRNRPETRSALVGLAEKEGIGNILLSTYACRSFQVSNRNLVALRGMLVLEDGVGGLVRAPKMTREIILKENISIPASNNQKWLYSSRGSQEEQEERNNEPVI</sequence>
<name>A0AAJ8BWR3_ASPNG</name>
<organism evidence="1">
    <name type="scientific">Aspergillus niger</name>
    <dbReference type="NCBI Taxonomy" id="5061"/>
    <lineage>
        <taxon>Eukaryota</taxon>
        <taxon>Fungi</taxon>
        <taxon>Dikarya</taxon>
        <taxon>Ascomycota</taxon>
        <taxon>Pezizomycotina</taxon>
        <taxon>Eurotiomycetes</taxon>
        <taxon>Eurotiomycetidae</taxon>
        <taxon>Eurotiales</taxon>
        <taxon>Aspergillaceae</taxon>
        <taxon>Aspergillus</taxon>
        <taxon>Aspergillus subgen. Circumdati</taxon>
    </lineage>
</organism>
<dbReference type="VEuPathDB" id="FungiDB:An02g02800"/>
<protein>
    <submittedName>
        <fullName evidence="1">Uncharacterized protein</fullName>
    </submittedName>
</protein>
<reference evidence="1" key="2">
    <citation type="submission" date="2025-08" db="UniProtKB">
        <authorList>
            <consortium name="RefSeq"/>
        </authorList>
    </citation>
    <scope>IDENTIFICATION</scope>
</reference>
<dbReference type="KEGG" id="ang:An02g02800"/>
<gene>
    <name evidence="1" type="ORF">An02g02800</name>
</gene>
<proteinExistence type="predicted"/>